<name>A0ABN8BBT2_CHISP</name>
<keyword evidence="4" id="KW-1185">Reference proteome</keyword>
<feature type="transmembrane region" description="Helical" evidence="2">
    <location>
        <begin position="6"/>
        <end position="23"/>
    </location>
</feature>
<dbReference type="SUPFAM" id="SSF51735">
    <property type="entry name" value="NAD(P)-binding Rossmann-fold domains"/>
    <property type="match status" value="1"/>
</dbReference>
<keyword evidence="2" id="KW-0812">Transmembrane</keyword>
<protein>
    <submittedName>
        <fullName evidence="3">Uncharacterized protein</fullName>
    </submittedName>
</protein>
<dbReference type="EMBL" id="OU963901">
    <property type="protein sequence ID" value="CAH0407412.1"/>
    <property type="molecule type" value="Genomic_DNA"/>
</dbReference>
<organism evidence="3 4">
    <name type="scientific">Chilo suppressalis</name>
    <name type="common">Asiatic rice borer moth</name>
    <dbReference type="NCBI Taxonomy" id="168631"/>
    <lineage>
        <taxon>Eukaryota</taxon>
        <taxon>Metazoa</taxon>
        <taxon>Ecdysozoa</taxon>
        <taxon>Arthropoda</taxon>
        <taxon>Hexapoda</taxon>
        <taxon>Insecta</taxon>
        <taxon>Pterygota</taxon>
        <taxon>Neoptera</taxon>
        <taxon>Endopterygota</taxon>
        <taxon>Lepidoptera</taxon>
        <taxon>Glossata</taxon>
        <taxon>Ditrysia</taxon>
        <taxon>Pyraloidea</taxon>
        <taxon>Crambidae</taxon>
        <taxon>Crambinae</taxon>
        <taxon>Chilo</taxon>
    </lineage>
</organism>
<keyword evidence="1" id="KW-0560">Oxidoreductase</keyword>
<keyword evidence="2" id="KW-1133">Transmembrane helix</keyword>
<accession>A0ABN8BBT2</accession>
<dbReference type="Proteomes" id="UP001153292">
    <property type="component" value="Chromosome 8"/>
</dbReference>
<reference evidence="3" key="1">
    <citation type="submission" date="2021-12" db="EMBL/GenBank/DDBJ databases">
        <authorList>
            <person name="King R."/>
        </authorList>
    </citation>
    <scope>NUCLEOTIDE SEQUENCE</scope>
</reference>
<dbReference type="Pfam" id="PF00106">
    <property type="entry name" value="adh_short"/>
    <property type="match status" value="1"/>
</dbReference>
<dbReference type="PANTHER" id="PTHR43157">
    <property type="entry name" value="PHOSPHATIDYLINOSITOL-GLYCAN BIOSYNTHESIS CLASS F PROTEIN-RELATED"/>
    <property type="match status" value="1"/>
</dbReference>
<dbReference type="InterPro" id="IPR002347">
    <property type="entry name" value="SDR_fam"/>
</dbReference>
<sequence length="312" mass="34073">MVLFTIIFINVAIYALLVIYSKLTCGINKCSKHLVGKIVLVTGGNAGIGYETAKDLADRGAKIILGCRSVVRGTAARDKIIAETGNSNVHVKQLDLASFKSIRACADDIIKNEKQLHILINNAGMVGTSYMKTEDGLLLDMQANHFGPFLLTSLLLPLLKSSAPSRIINLSSDAHTRGKVNLDDLNMEKEKYSSLQSYCNTKLCNVLMTSELAKRLAGTGVTTYSVHPGGVLTDILRDHWWAPLFKVVVAPMFKSPWAGAQTTNYLAVSPEVDSLSGKYFADCREKTASLLGRDEKLAEGLWHVSEKITKLK</sequence>
<evidence type="ECO:0000313" key="4">
    <source>
        <dbReference type="Proteomes" id="UP001153292"/>
    </source>
</evidence>
<gene>
    <name evidence="3" type="ORF">CHILSU_LOCUS10810</name>
</gene>
<keyword evidence="2" id="KW-0472">Membrane</keyword>
<evidence type="ECO:0000256" key="2">
    <source>
        <dbReference type="SAM" id="Phobius"/>
    </source>
</evidence>
<proteinExistence type="predicted"/>
<evidence type="ECO:0000256" key="1">
    <source>
        <dbReference type="ARBA" id="ARBA00023002"/>
    </source>
</evidence>
<dbReference type="InterPro" id="IPR036291">
    <property type="entry name" value="NAD(P)-bd_dom_sf"/>
</dbReference>
<dbReference type="PRINTS" id="PR00081">
    <property type="entry name" value="GDHRDH"/>
</dbReference>
<dbReference type="Gene3D" id="3.40.50.720">
    <property type="entry name" value="NAD(P)-binding Rossmann-like Domain"/>
    <property type="match status" value="1"/>
</dbReference>
<evidence type="ECO:0000313" key="3">
    <source>
        <dbReference type="EMBL" id="CAH0407412.1"/>
    </source>
</evidence>
<dbReference type="PANTHER" id="PTHR43157:SF31">
    <property type="entry name" value="PHOSPHATIDYLINOSITOL-GLYCAN BIOSYNTHESIS CLASS F PROTEIN"/>
    <property type="match status" value="1"/>
</dbReference>